<evidence type="ECO:0000256" key="7">
    <source>
        <dbReference type="PIRSR" id="PIRSR001365-1"/>
    </source>
</evidence>
<dbReference type="SMART" id="SM01130">
    <property type="entry name" value="DHDPS"/>
    <property type="match status" value="1"/>
</dbReference>
<comment type="caution">
    <text evidence="9">The sequence shown here is derived from an EMBL/GenBank/DDBJ whole genome shotgun (WGS) entry which is preliminary data.</text>
</comment>
<dbReference type="NCBIfam" id="NF002958">
    <property type="entry name" value="PRK03620.1"/>
    <property type="match status" value="1"/>
</dbReference>
<dbReference type="GO" id="GO:0047448">
    <property type="term" value="F:5-dehydro-4-deoxyglucarate dehydratase activity"/>
    <property type="evidence" value="ECO:0007669"/>
    <property type="project" value="UniProtKB-UniRule"/>
</dbReference>
<dbReference type="PANTHER" id="PTHR12128:SF19">
    <property type="entry name" value="5-DEHYDRO-4-DEOXYGLUCARATE DEHYDRATASE 2-RELATED"/>
    <property type="match status" value="1"/>
</dbReference>
<dbReference type="HAMAP" id="MF_00694">
    <property type="entry name" value="KDGDH"/>
    <property type="match status" value="1"/>
</dbReference>
<feature type="binding site" evidence="8">
    <location>
        <position position="62"/>
    </location>
    <ligand>
        <name>pyruvate</name>
        <dbReference type="ChEBI" id="CHEBI:15361"/>
    </ligand>
</feature>
<dbReference type="GO" id="GO:0042838">
    <property type="term" value="P:D-glucarate catabolic process"/>
    <property type="evidence" value="ECO:0007669"/>
    <property type="project" value="UniProtKB-UniRule"/>
</dbReference>
<dbReference type="AlphaFoldDB" id="L7F0E0"/>
<evidence type="ECO:0000256" key="1">
    <source>
        <dbReference type="ARBA" id="ARBA00001446"/>
    </source>
</evidence>
<keyword evidence="4 5" id="KW-0456">Lyase</keyword>
<keyword evidence="10" id="KW-1185">Reference proteome</keyword>
<dbReference type="InterPro" id="IPR017655">
    <property type="entry name" value="Dehydro-deoxyglucarate_dehyd"/>
</dbReference>
<dbReference type="Gene3D" id="3.20.20.70">
    <property type="entry name" value="Aldolase class I"/>
    <property type="match status" value="1"/>
</dbReference>
<feature type="active site" description="Proton donor/acceptor" evidence="7">
    <location>
        <position position="149"/>
    </location>
</feature>
<accession>L7F0E0</accession>
<dbReference type="Pfam" id="PF00701">
    <property type="entry name" value="DHDPS"/>
    <property type="match status" value="1"/>
</dbReference>
<evidence type="ECO:0000256" key="3">
    <source>
        <dbReference type="ARBA" id="ARBA00007592"/>
    </source>
</evidence>
<dbReference type="EMBL" id="AEJB01000427">
    <property type="protein sequence ID" value="ELP64757.1"/>
    <property type="molecule type" value="Genomic_DNA"/>
</dbReference>
<evidence type="ECO:0000313" key="10">
    <source>
        <dbReference type="Proteomes" id="UP000010931"/>
    </source>
</evidence>
<dbReference type="EC" id="4.2.1.41" evidence="5"/>
<comment type="similarity">
    <text evidence="3 5 6">Belongs to the DapA family.</text>
</comment>
<dbReference type="UniPathway" id="UPA00564">
    <property type="reaction ID" value="UER00628"/>
</dbReference>
<name>L7F0E0_STRT8</name>
<dbReference type="PATRIC" id="fig|698760.3.peg.6409"/>
<dbReference type="InterPro" id="IPR013785">
    <property type="entry name" value="Aldolase_TIM"/>
</dbReference>
<dbReference type="GO" id="GO:0008840">
    <property type="term" value="F:4-hydroxy-tetrahydrodipicolinate synthase activity"/>
    <property type="evidence" value="ECO:0007669"/>
    <property type="project" value="TreeGrafter"/>
</dbReference>
<dbReference type="SUPFAM" id="SSF51569">
    <property type="entry name" value="Aldolase"/>
    <property type="match status" value="1"/>
</dbReference>
<dbReference type="InterPro" id="IPR002220">
    <property type="entry name" value="DapA-like"/>
</dbReference>
<feature type="active site" description="Schiff-base intermediate with substrate" evidence="7">
    <location>
        <position position="174"/>
    </location>
</feature>
<dbReference type="STRING" id="85558.T45_03707"/>
<protein>
    <recommendedName>
        <fullName evidence="5">Probable 5-dehydro-4-deoxyglucarate dehydratase</fullName>
        <ecNumber evidence="5">4.2.1.41</ecNumber>
    </recommendedName>
    <alternativeName>
        <fullName evidence="5">5-keto-4-deoxy-glucarate dehydratase</fullName>
        <shortName evidence="5">KDGDH</shortName>
    </alternativeName>
</protein>
<organism evidence="9 10">
    <name type="scientific">Streptomyces turgidiscabies (strain Car8)</name>
    <dbReference type="NCBI Taxonomy" id="698760"/>
    <lineage>
        <taxon>Bacteria</taxon>
        <taxon>Bacillati</taxon>
        <taxon>Actinomycetota</taxon>
        <taxon>Actinomycetes</taxon>
        <taxon>Kitasatosporales</taxon>
        <taxon>Streptomycetaceae</taxon>
        <taxon>Streptomyces</taxon>
    </lineage>
</organism>
<evidence type="ECO:0000256" key="5">
    <source>
        <dbReference type="HAMAP-Rule" id="MF_00694"/>
    </source>
</evidence>
<evidence type="ECO:0000313" key="9">
    <source>
        <dbReference type="EMBL" id="ELP64757.1"/>
    </source>
</evidence>
<comment type="pathway">
    <text evidence="2 5">Carbohydrate acid metabolism; D-glucarate degradation; 2,5-dioxopentanoate from D-glucarate: step 2/2.</text>
</comment>
<sequence length="318" mass="33317">MPPRADTPRPPTFERDMKFQGVLFFPVTPFAADGTLDGERLAQHIEAGVALGAGGVFVACGTGEFHALTPAEIGEATRIAVATTAGRVPVLAAAGGPVPVALDQAARIREAGADGILLLPPYLVTAPQRGLVRYAREVTSAARLPVIFYQRGTARLTEATAAEIASLPGVVGLKDGIGDLERMHRIVRTIRGLPGGEDFAFFNGLPTAEMTAAAYQGVGVDLYSSAVFAFAPEIATAFHRALGEGDKALVTKLLDEFYGPLVELRDEVPGYAVALVKAGVTLRGLDVGGVRAPLLDPTPEHLARLAKLIDHGLEAVRA</sequence>
<evidence type="ECO:0000256" key="6">
    <source>
        <dbReference type="PIRNR" id="PIRNR001365"/>
    </source>
</evidence>
<dbReference type="Proteomes" id="UP000010931">
    <property type="component" value="Unassembled WGS sequence"/>
</dbReference>
<proteinExistence type="inferred from homology"/>
<reference evidence="9 10" key="1">
    <citation type="journal article" date="2011" name="Plasmid">
        <title>Streptomyces turgidiscabies Car8 contains a modular pathogenicity island that shares virulence genes with other actinobacterial plant pathogens.</title>
        <authorList>
            <person name="Huguet-Tapia J.C."/>
            <person name="Badger J.H."/>
            <person name="Loria R."/>
            <person name="Pettis G.S."/>
        </authorList>
    </citation>
    <scope>NUCLEOTIDE SEQUENCE [LARGE SCALE GENOMIC DNA]</scope>
    <source>
        <strain evidence="9 10">Car8</strain>
    </source>
</reference>
<evidence type="ECO:0000256" key="8">
    <source>
        <dbReference type="PIRSR" id="PIRSR001365-2"/>
    </source>
</evidence>
<comment type="catalytic activity">
    <reaction evidence="1 5">
        <text>5-dehydro-4-deoxy-D-glucarate + H(+) = 2,5-dioxopentanoate + CO2 + H2O</text>
        <dbReference type="Rhea" id="RHEA:24608"/>
        <dbReference type="ChEBI" id="CHEBI:15377"/>
        <dbReference type="ChEBI" id="CHEBI:15378"/>
        <dbReference type="ChEBI" id="CHEBI:16526"/>
        <dbReference type="ChEBI" id="CHEBI:42819"/>
        <dbReference type="ChEBI" id="CHEBI:58136"/>
        <dbReference type="EC" id="4.2.1.41"/>
    </reaction>
</comment>
<gene>
    <name evidence="9" type="ORF">STRTUCAR8_09622</name>
</gene>
<dbReference type="PANTHER" id="PTHR12128">
    <property type="entry name" value="DIHYDRODIPICOLINATE SYNTHASE"/>
    <property type="match status" value="1"/>
</dbReference>
<evidence type="ECO:0000256" key="2">
    <source>
        <dbReference type="ARBA" id="ARBA00004983"/>
    </source>
</evidence>
<dbReference type="PIRSF" id="PIRSF001365">
    <property type="entry name" value="DHDPS"/>
    <property type="match status" value="1"/>
</dbReference>
<evidence type="ECO:0000256" key="4">
    <source>
        <dbReference type="ARBA" id="ARBA00023239"/>
    </source>
</evidence>